<gene>
    <name evidence="4" type="ORF">ENF72_00535</name>
</gene>
<feature type="domain" description="DNA methylase N-4/N-6" evidence="3">
    <location>
        <begin position="79"/>
        <end position="224"/>
    </location>
</feature>
<keyword evidence="2" id="KW-0808">Transferase</keyword>
<dbReference type="InterPro" id="IPR029063">
    <property type="entry name" value="SAM-dependent_MTases_sf"/>
</dbReference>
<dbReference type="GO" id="GO:0003677">
    <property type="term" value="F:DNA binding"/>
    <property type="evidence" value="ECO:0007669"/>
    <property type="project" value="InterPro"/>
</dbReference>
<accession>A0A7C0XYJ5</accession>
<evidence type="ECO:0000313" key="4">
    <source>
        <dbReference type="EMBL" id="HDD31100.1"/>
    </source>
</evidence>
<dbReference type="GO" id="GO:0032259">
    <property type="term" value="P:methylation"/>
    <property type="evidence" value="ECO:0007669"/>
    <property type="project" value="UniProtKB-KW"/>
</dbReference>
<reference evidence="4" key="1">
    <citation type="journal article" date="2020" name="mSystems">
        <title>Genome- and Community-Level Interaction Insights into Carbon Utilization and Element Cycling Functions of Hydrothermarchaeota in Hydrothermal Sediment.</title>
        <authorList>
            <person name="Zhou Z."/>
            <person name="Liu Y."/>
            <person name="Xu W."/>
            <person name="Pan J."/>
            <person name="Luo Z.H."/>
            <person name="Li M."/>
        </authorList>
    </citation>
    <scope>NUCLEOTIDE SEQUENCE [LARGE SCALE GENOMIC DNA]</scope>
    <source>
        <strain evidence="4">HyVt-151</strain>
    </source>
</reference>
<evidence type="ECO:0000256" key="2">
    <source>
        <dbReference type="ARBA" id="ARBA00022679"/>
    </source>
</evidence>
<dbReference type="InterPro" id="IPR002941">
    <property type="entry name" value="DNA_methylase_N4/N6"/>
</dbReference>
<protein>
    <submittedName>
        <fullName evidence="4">Site-specific DNA-methyltransferase</fullName>
    </submittedName>
</protein>
<dbReference type="Gene3D" id="3.40.50.150">
    <property type="entry name" value="Vaccinia Virus protein VP39"/>
    <property type="match status" value="1"/>
</dbReference>
<proteinExistence type="predicted"/>
<sequence>MSLAGGEWGLRDYGEGANTVWGGDPDCEHEWVIETTKHDNLRPSKVSERTIVGSNKELRFRTGEKVRSAFCVRCNAWYGQLGLEPSLDMYIEHLLEIMRELKRVLKKTGVIFWVHGDCYGGSGCGRGDYRNNNKRSLSNPNLYCEKPNPHSKLTPKCMALQNFRFIIRCVDELGLILRNVIIWYKPNHMPSSVKDRFTSAYEPVFMLVKSKKYWFDLDAVRVPQ</sequence>
<dbReference type="AlphaFoldDB" id="A0A7C0XYJ5"/>
<keyword evidence="1" id="KW-0489">Methyltransferase</keyword>
<evidence type="ECO:0000259" key="3">
    <source>
        <dbReference type="Pfam" id="PF01555"/>
    </source>
</evidence>
<evidence type="ECO:0000256" key="1">
    <source>
        <dbReference type="ARBA" id="ARBA00022603"/>
    </source>
</evidence>
<dbReference type="SUPFAM" id="SSF53335">
    <property type="entry name" value="S-adenosyl-L-methionine-dependent methyltransferases"/>
    <property type="match status" value="1"/>
</dbReference>
<name>A0A7C0XYJ5_THELI</name>
<dbReference type="EMBL" id="DQYG01000024">
    <property type="protein sequence ID" value="HDD31100.1"/>
    <property type="molecule type" value="Genomic_DNA"/>
</dbReference>
<organism evidence="4">
    <name type="scientific">Thermococcus litoralis</name>
    <dbReference type="NCBI Taxonomy" id="2265"/>
    <lineage>
        <taxon>Archaea</taxon>
        <taxon>Methanobacteriati</taxon>
        <taxon>Methanobacteriota</taxon>
        <taxon>Thermococci</taxon>
        <taxon>Thermococcales</taxon>
        <taxon>Thermococcaceae</taxon>
        <taxon>Thermococcus</taxon>
    </lineage>
</organism>
<comment type="caution">
    <text evidence="4">The sequence shown here is derived from an EMBL/GenBank/DDBJ whole genome shotgun (WGS) entry which is preliminary data.</text>
</comment>
<feature type="non-terminal residue" evidence="4">
    <location>
        <position position="224"/>
    </location>
</feature>
<dbReference type="GO" id="GO:0008170">
    <property type="term" value="F:N-methyltransferase activity"/>
    <property type="evidence" value="ECO:0007669"/>
    <property type="project" value="InterPro"/>
</dbReference>
<dbReference type="Proteomes" id="UP000886210">
    <property type="component" value="Unassembled WGS sequence"/>
</dbReference>
<dbReference type="Pfam" id="PF01555">
    <property type="entry name" value="N6_N4_Mtase"/>
    <property type="match status" value="1"/>
</dbReference>